<dbReference type="GO" id="GO:0006869">
    <property type="term" value="P:lipid transport"/>
    <property type="evidence" value="ECO:0007669"/>
    <property type="project" value="InterPro"/>
</dbReference>
<dbReference type="OrthoDB" id="1920459at2759"/>
<evidence type="ECO:0000256" key="1">
    <source>
        <dbReference type="ARBA" id="ARBA00009748"/>
    </source>
</evidence>
<dbReference type="EMBL" id="BMAC01000094">
    <property type="protein sequence ID" value="GFP84826.1"/>
    <property type="molecule type" value="Genomic_DNA"/>
</dbReference>
<evidence type="ECO:0000313" key="3">
    <source>
        <dbReference type="Proteomes" id="UP000653305"/>
    </source>
</evidence>
<sequence length="54" mass="5729">MDHYVGTVGRLTVCGCLKTAANSIKPKTELAKSLPRKCGNSLSFEVSPSVDCSK</sequence>
<dbReference type="InterPro" id="IPR036312">
    <property type="entry name" value="Bifun_inhib/LTP/seed_sf"/>
</dbReference>
<dbReference type="Gene3D" id="1.10.110.10">
    <property type="entry name" value="Plant lipid-transfer and hydrophobic proteins"/>
    <property type="match status" value="1"/>
</dbReference>
<comment type="caution">
    <text evidence="2">The sequence shown here is derived from an EMBL/GenBank/DDBJ whole genome shotgun (WGS) entry which is preliminary data.</text>
</comment>
<name>A0A830BCZ4_9LAMI</name>
<protein>
    <submittedName>
        <fullName evidence="2">Non-specific lipid-transfer protein</fullName>
    </submittedName>
</protein>
<dbReference type="SUPFAM" id="SSF47699">
    <property type="entry name" value="Bifunctional inhibitor/lipid-transfer protein/seed storage 2S albumin"/>
    <property type="match status" value="1"/>
</dbReference>
<gene>
    <name evidence="2" type="ORF">PHJA_000626400</name>
</gene>
<dbReference type="GO" id="GO:0008289">
    <property type="term" value="F:lipid binding"/>
    <property type="evidence" value="ECO:0007669"/>
    <property type="project" value="InterPro"/>
</dbReference>
<proteinExistence type="inferred from homology"/>
<dbReference type="AlphaFoldDB" id="A0A830BCZ4"/>
<evidence type="ECO:0000313" key="2">
    <source>
        <dbReference type="EMBL" id="GFP84826.1"/>
    </source>
</evidence>
<dbReference type="PRINTS" id="PR00382">
    <property type="entry name" value="LIPIDTRNSFER"/>
</dbReference>
<comment type="similarity">
    <text evidence="1">Belongs to the plant LTP family.</text>
</comment>
<dbReference type="PANTHER" id="PTHR33076">
    <property type="entry name" value="NON-SPECIFIC LIPID-TRANSFER PROTEIN 2-RELATED"/>
    <property type="match status" value="1"/>
</dbReference>
<dbReference type="InterPro" id="IPR000528">
    <property type="entry name" value="Plant_nsLTP"/>
</dbReference>
<reference evidence="2" key="1">
    <citation type="submission" date="2020-07" db="EMBL/GenBank/DDBJ databases">
        <title>Ethylene signaling mediates host invasion by parasitic plants.</title>
        <authorList>
            <person name="Yoshida S."/>
        </authorList>
    </citation>
    <scope>NUCLEOTIDE SEQUENCE</scope>
    <source>
        <strain evidence="2">Okayama</strain>
    </source>
</reference>
<dbReference type="Proteomes" id="UP000653305">
    <property type="component" value="Unassembled WGS sequence"/>
</dbReference>
<keyword evidence="3" id="KW-1185">Reference proteome</keyword>
<accession>A0A830BCZ4</accession>
<organism evidence="2 3">
    <name type="scientific">Phtheirospermum japonicum</name>
    <dbReference type="NCBI Taxonomy" id="374723"/>
    <lineage>
        <taxon>Eukaryota</taxon>
        <taxon>Viridiplantae</taxon>
        <taxon>Streptophyta</taxon>
        <taxon>Embryophyta</taxon>
        <taxon>Tracheophyta</taxon>
        <taxon>Spermatophyta</taxon>
        <taxon>Magnoliopsida</taxon>
        <taxon>eudicotyledons</taxon>
        <taxon>Gunneridae</taxon>
        <taxon>Pentapetalae</taxon>
        <taxon>asterids</taxon>
        <taxon>lamiids</taxon>
        <taxon>Lamiales</taxon>
        <taxon>Orobanchaceae</taxon>
        <taxon>Orobanchaceae incertae sedis</taxon>
        <taxon>Phtheirospermum</taxon>
    </lineage>
</organism>